<feature type="signal peptide" evidence="2">
    <location>
        <begin position="1"/>
        <end position="23"/>
    </location>
</feature>
<proteinExistence type="predicted"/>
<sequence length="226" mass="25527">MACKHLMMALCAVALSSLASVNGKYRISWITNVETSSGTNHWVGFEAFKADGKTKTKWMWPKKSFSRGRYGSAEIDEPSIGDIAKVNLHVQKVWGQHHQDDWNGYQGIISDYETKKTYEFWPGHVDTEGYKKVIVRERQCKDRFKPGSCMPKGSHCGTTSNTEGAFNMAKHDFYACLKSCNFCYPAESDEPNNEEAREDAEPTDDAAPGEHEKKSKSHNDKNEESK</sequence>
<evidence type="ECO:0000256" key="1">
    <source>
        <dbReference type="SAM" id="MobiDB-lite"/>
    </source>
</evidence>
<dbReference type="KEGG" id="aten:116308546"/>
<dbReference type="AlphaFoldDB" id="A0A6P8JEN2"/>
<dbReference type="Proteomes" id="UP000515163">
    <property type="component" value="Unplaced"/>
</dbReference>
<dbReference type="InterPro" id="IPR036392">
    <property type="entry name" value="PLAT/LH2_dom_sf"/>
</dbReference>
<dbReference type="SUPFAM" id="SSF49723">
    <property type="entry name" value="Lipase/lipooxygenase domain (PLAT/LH2 domain)"/>
    <property type="match status" value="1"/>
</dbReference>
<organism evidence="3 4">
    <name type="scientific">Actinia tenebrosa</name>
    <name type="common">Australian red waratah sea anemone</name>
    <dbReference type="NCBI Taxonomy" id="6105"/>
    <lineage>
        <taxon>Eukaryota</taxon>
        <taxon>Metazoa</taxon>
        <taxon>Cnidaria</taxon>
        <taxon>Anthozoa</taxon>
        <taxon>Hexacorallia</taxon>
        <taxon>Actiniaria</taxon>
        <taxon>Actiniidae</taxon>
        <taxon>Actinia</taxon>
    </lineage>
</organism>
<dbReference type="RefSeq" id="XP_031574860.1">
    <property type="nucleotide sequence ID" value="XM_031719000.1"/>
</dbReference>
<evidence type="ECO:0000256" key="2">
    <source>
        <dbReference type="SAM" id="SignalP"/>
    </source>
</evidence>
<dbReference type="OrthoDB" id="10281454at2759"/>
<dbReference type="Gene3D" id="2.60.60.20">
    <property type="entry name" value="PLAT/LH2 domain"/>
    <property type="match status" value="1"/>
</dbReference>
<feature type="region of interest" description="Disordered" evidence="1">
    <location>
        <begin position="187"/>
        <end position="226"/>
    </location>
</feature>
<dbReference type="GeneID" id="116308546"/>
<dbReference type="InParanoid" id="A0A6P8JEN2"/>
<protein>
    <submittedName>
        <fullName evidence="4">Uncharacterized protein LOC116308546</fullName>
    </submittedName>
</protein>
<feature type="compositionally biased region" description="Basic and acidic residues" evidence="1">
    <location>
        <begin position="208"/>
        <end position="226"/>
    </location>
</feature>
<evidence type="ECO:0000313" key="3">
    <source>
        <dbReference type="Proteomes" id="UP000515163"/>
    </source>
</evidence>
<keyword evidence="3" id="KW-1185">Reference proteome</keyword>
<feature type="compositionally biased region" description="Acidic residues" evidence="1">
    <location>
        <begin position="187"/>
        <end position="204"/>
    </location>
</feature>
<reference evidence="4" key="1">
    <citation type="submission" date="2025-08" db="UniProtKB">
        <authorList>
            <consortium name="RefSeq"/>
        </authorList>
    </citation>
    <scope>IDENTIFICATION</scope>
    <source>
        <tissue evidence="4">Tentacle</tissue>
    </source>
</reference>
<accession>A0A6P8JEN2</accession>
<gene>
    <name evidence="4" type="primary">LOC116308546</name>
</gene>
<name>A0A6P8JEN2_ACTTE</name>
<evidence type="ECO:0000313" key="4">
    <source>
        <dbReference type="RefSeq" id="XP_031574860.1"/>
    </source>
</evidence>
<keyword evidence="2" id="KW-0732">Signal</keyword>
<feature type="chain" id="PRO_5027835095" evidence="2">
    <location>
        <begin position="24"/>
        <end position="226"/>
    </location>
</feature>